<feature type="region of interest" description="Disordered" evidence="1">
    <location>
        <begin position="48"/>
        <end position="73"/>
    </location>
</feature>
<gene>
    <name evidence="3" type="ORF">FHX42_003705</name>
</gene>
<proteinExistence type="predicted"/>
<dbReference type="RefSeq" id="WP_182545557.1">
    <property type="nucleotide sequence ID" value="NZ_JACGWZ010000005.1"/>
</dbReference>
<keyword evidence="2" id="KW-0812">Transmembrane</keyword>
<comment type="caution">
    <text evidence="3">The sequence shown here is derived from an EMBL/GenBank/DDBJ whole genome shotgun (WGS) entry which is preliminary data.</text>
</comment>
<sequence>MSQAPVRPDATGRSAPSRPTTVVVVLALSGIVAALIVFTIAASLSRHTPEAAAAKHSGAATSPSPAEGVEQRG</sequence>
<name>A0A839E084_9PSEU</name>
<keyword evidence="2" id="KW-1133">Transmembrane helix</keyword>
<dbReference type="AlphaFoldDB" id="A0A839E084"/>
<keyword evidence="4" id="KW-1185">Reference proteome</keyword>
<evidence type="ECO:0000313" key="3">
    <source>
        <dbReference type="EMBL" id="MBA8826329.1"/>
    </source>
</evidence>
<evidence type="ECO:0000256" key="2">
    <source>
        <dbReference type="SAM" id="Phobius"/>
    </source>
</evidence>
<feature type="transmembrane region" description="Helical" evidence="2">
    <location>
        <begin position="20"/>
        <end position="41"/>
    </location>
</feature>
<organism evidence="3 4">
    <name type="scientific">Halosaccharopolyspora lacisalsi</name>
    <dbReference type="NCBI Taxonomy" id="1000566"/>
    <lineage>
        <taxon>Bacteria</taxon>
        <taxon>Bacillati</taxon>
        <taxon>Actinomycetota</taxon>
        <taxon>Actinomycetes</taxon>
        <taxon>Pseudonocardiales</taxon>
        <taxon>Pseudonocardiaceae</taxon>
        <taxon>Halosaccharopolyspora</taxon>
    </lineage>
</organism>
<protein>
    <submittedName>
        <fullName evidence="3">Uncharacterized protein</fullName>
    </submittedName>
</protein>
<evidence type="ECO:0000313" key="4">
    <source>
        <dbReference type="Proteomes" id="UP000569329"/>
    </source>
</evidence>
<accession>A0A839E084</accession>
<dbReference type="EMBL" id="JACGWZ010000005">
    <property type="protein sequence ID" value="MBA8826329.1"/>
    <property type="molecule type" value="Genomic_DNA"/>
</dbReference>
<keyword evidence="2" id="KW-0472">Membrane</keyword>
<evidence type="ECO:0000256" key="1">
    <source>
        <dbReference type="SAM" id="MobiDB-lite"/>
    </source>
</evidence>
<feature type="compositionally biased region" description="Low complexity" evidence="1">
    <location>
        <begin position="51"/>
        <end position="60"/>
    </location>
</feature>
<dbReference type="Proteomes" id="UP000569329">
    <property type="component" value="Unassembled WGS sequence"/>
</dbReference>
<reference evidence="3 4" key="1">
    <citation type="submission" date="2020-07" db="EMBL/GenBank/DDBJ databases">
        <title>Sequencing the genomes of 1000 actinobacteria strains.</title>
        <authorList>
            <person name="Klenk H.-P."/>
        </authorList>
    </citation>
    <scope>NUCLEOTIDE SEQUENCE [LARGE SCALE GENOMIC DNA]</scope>
    <source>
        <strain evidence="3 4">DSM 45975</strain>
    </source>
</reference>